<evidence type="ECO:0000256" key="1">
    <source>
        <dbReference type="SAM" id="MobiDB-lite"/>
    </source>
</evidence>
<reference evidence="2 3" key="1">
    <citation type="submission" date="2019-04" db="EMBL/GenBank/DDBJ databases">
        <title>Geobacter ruber sp. nov., ferric-reducing bacteria isolated from paddy soil.</title>
        <authorList>
            <person name="Xu Z."/>
            <person name="Masuda Y."/>
            <person name="Itoh H."/>
            <person name="Senoo K."/>
        </authorList>
    </citation>
    <scope>NUCLEOTIDE SEQUENCE [LARGE SCALE GENOMIC DNA]</scope>
    <source>
        <strain evidence="2 3">Red88</strain>
    </source>
</reference>
<organism evidence="2 3">
    <name type="scientific">Oryzomonas rubra</name>
    <dbReference type="NCBI Taxonomy" id="2509454"/>
    <lineage>
        <taxon>Bacteria</taxon>
        <taxon>Pseudomonadati</taxon>
        <taxon>Thermodesulfobacteriota</taxon>
        <taxon>Desulfuromonadia</taxon>
        <taxon>Geobacterales</taxon>
        <taxon>Geobacteraceae</taxon>
        <taxon>Oryzomonas</taxon>
    </lineage>
</organism>
<dbReference type="RefSeq" id="WP_149309034.1">
    <property type="nucleotide sequence ID" value="NZ_SRSD01000010.1"/>
</dbReference>
<evidence type="ECO:0000313" key="3">
    <source>
        <dbReference type="Proteomes" id="UP000324298"/>
    </source>
</evidence>
<accession>A0A5A9X6L5</accession>
<gene>
    <name evidence="2" type="ORF">ET418_15265</name>
</gene>
<protein>
    <submittedName>
        <fullName evidence="2">Uncharacterized protein</fullName>
    </submittedName>
</protein>
<feature type="region of interest" description="Disordered" evidence="1">
    <location>
        <begin position="55"/>
        <end position="77"/>
    </location>
</feature>
<dbReference type="Proteomes" id="UP000324298">
    <property type="component" value="Unassembled WGS sequence"/>
</dbReference>
<sequence length="77" mass="8771">MPRVEATATGRQKQTFMVWYGKPYNRRSFQTALAEVKEALAEAIQHGLKVDGPILHYPNNNKKTRPEEIPYEPEASA</sequence>
<comment type="caution">
    <text evidence="2">The sequence shown here is derived from an EMBL/GenBank/DDBJ whole genome shotgun (WGS) entry which is preliminary data.</text>
</comment>
<evidence type="ECO:0000313" key="2">
    <source>
        <dbReference type="EMBL" id="KAA0888737.1"/>
    </source>
</evidence>
<dbReference type="AlphaFoldDB" id="A0A5A9X6L5"/>
<keyword evidence="3" id="KW-1185">Reference proteome</keyword>
<proteinExistence type="predicted"/>
<dbReference type="EMBL" id="SRSD01000010">
    <property type="protein sequence ID" value="KAA0888737.1"/>
    <property type="molecule type" value="Genomic_DNA"/>
</dbReference>
<name>A0A5A9X6L5_9BACT</name>